<feature type="signal peptide" evidence="1">
    <location>
        <begin position="1"/>
        <end position="18"/>
    </location>
</feature>
<proteinExistence type="predicted"/>
<feature type="domain" description="NTF2-like" evidence="2">
    <location>
        <begin position="31"/>
        <end position="174"/>
    </location>
</feature>
<dbReference type="Proteomes" id="UP000192596">
    <property type="component" value="Unassembled WGS sequence"/>
</dbReference>
<evidence type="ECO:0000313" key="3">
    <source>
        <dbReference type="EMBL" id="OQN98389.1"/>
    </source>
</evidence>
<sequence length="180" mass="19261">MHLFLPALTSLLALTTSAYPNTNLESRTLSTCMSDSEATSVANNFATLITSYSKALADKVLASGFTDYSDSVIELINSGCSGPVALGTATFTSRSAFEAAQSSQPAIPFQILNQWLACDHVTVRWRSALTPQQVTGILVIGVTKNGTKNPDPKWLISEVYSEFNSGAWLVDLGVFKPTCS</sequence>
<dbReference type="InParanoid" id="A0A1V8SH21"/>
<dbReference type="Pfam" id="PF26534">
    <property type="entry name" value="NTF2_7"/>
    <property type="match status" value="1"/>
</dbReference>
<dbReference type="AlphaFoldDB" id="A0A1V8SH21"/>
<evidence type="ECO:0000256" key="1">
    <source>
        <dbReference type="SAM" id="SignalP"/>
    </source>
</evidence>
<dbReference type="STRING" id="1507870.A0A1V8SH21"/>
<evidence type="ECO:0000259" key="2">
    <source>
        <dbReference type="Pfam" id="PF26534"/>
    </source>
</evidence>
<reference evidence="4" key="1">
    <citation type="submission" date="2017-03" db="EMBL/GenBank/DDBJ databases">
        <title>Genomes of endolithic fungi from Antarctica.</title>
        <authorList>
            <person name="Coleine C."/>
            <person name="Masonjones S."/>
            <person name="Stajich J.E."/>
        </authorList>
    </citation>
    <scope>NUCLEOTIDE SEQUENCE [LARGE SCALE GENOMIC DNA]</scope>
    <source>
        <strain evidence="4">CCFEE 5527</strain>
    </source>
</reference>
<evidence type="ECO:0000313" key="4">
    <source>
        <dbReference type="Proteomes" id="UP000192596"/>
    </source>
</evidence>
<dbReference type="OrthoDB" id="5596743at2759"/>
<feature type="chain" id="PRO_5012393139" description="NTF2-like domain-containing protein" evidence="1">
    <location>
        <begin position="19"/>
        <end position="180"/>
    </location>
</feature>
<organism evidence="3 4">
    <name type="scientific">Cryoendolithus antarcticus</name>
    <dbReference type="NCBI Taxonomy" id="1507870"/>
    <lineage>
        <taxon>Eukaryota</taxon>
        <taxon>Fungi</taxon>
        <taxon>Dikarya</taxon>
        <taxon>Ascomycota</taxon>
        <taxon>Pezizomycotina</taxon>
        <taxon>Dothideomycetes</taxon>
        <taxon>Dothideomycetidae</taxon>
        <taxon>Cladosporiales</taxon>
        <taxon>Cladosporiaceae</taxon>
        <taxon>Cryoendolithus</taxon>
    </lineage>
</organism>
<gene>
    <name evidence="3" type="ORF">B0A48_15657</name>
</gene>
<keyword evidence="1" id="KW-0732">Signal</keyword>
<accession>A0A1V8SH21</accession>
<comment type="caution">
    <text evidence="3">The sequence shown here is derived from an EMBL/GenBank/DDBJ whole genome shotgun (WGS) entry which is preliminary data.</text>
</comment>
<dbReference type="EMBL" id="NAJO01000046">
    <property type="protein sequence ID" value="OQN98389.1"/>
    <property type="molecule type" value="Genomic_DNA"/>
</dbReference>
<keyword evidence="4" id="KW-1185">Reference proteome</keyword>
<dbReference type="InterPro" id="IPR058645">
    <property type="entry name" value="NTF2-like_dom_7"/>
</dbReference>
<name>A0A1V8SH21_9PEZI</name>
<protein>
    <recommendedName>
        <fullName evidence="2">NTF2-like domain-containing protein</fullName>
    </recommendedName>
</protein>